<dbReference type="AlphaFoldDB" id="A0A448L3F8"/>
<dbReference type="GO" id="GO:2001070">
    <property type="term" value="F:starch binding"/>
    <property type="evidence" value="ECO:0007669"/>
    <property type="project" value="InterPro"/>
</dbReference>
<accession>A0A448L3F8</accession>
<dbReference type="RefSeq" id="WP_018919746.1">
    <property type="nucleotide sequence ID" value="NZ_LR134384.1"/>
</dbReference>
<evidence type="ECO:0000313" key="4">
    <source>
        <dbReference type="Proteomes" id="UP000274578"/>
    </source>
</evidence>
<keyword evidence="1" id="KW-0732">Signal</keyword>
<dbReference type="Proteomes" id="UP000274578">
    <property type="component" value="Chromosome 1"/>
</dbReference>
<evidence type="ECO:0000259" key="2">
    <source>
        <dbReference type="Pfam" id="PF16411"/>
    </source>
</evidence>
<dbReference type="PROSITE" id="PS51257">
    <property type="entry name" value="PROKAR_LIPOPROTEIN"/>
    <property type="match status" value="1"/>
</dbReference>
<protein>
    <submittedName>
        <fullName evidence="3">Actinobacterial surface-anchored protein domain</fullName>
    </submittedName>
</protein>
<organism evidence="3 4">
    <name type="scientific">Segatella oris</name>
    <dbReference type="NCBI Taxonomy" id="28135"/>
    <lineage>
        <taxon>Bacteria</taxon>
        <taxon>Pseudomonadati</taxon>
        <taxon>Bacteroidota</taxon>
        <taxon>Bacteroidia</taxon>
        <taxon>Bacteroidales</taxon>
        <taxon>Prevotellaceae</taxon>
        <taxon>Segatella</taxon>
    </lineage>
</organism>
<dbReference type="KEGG" id="poc:NCTC13071_00457"/>
<feature type="chain" id="PRO_5019493847" evidence="1">
    <location>
        <begin position="22"/>
        <end position="403"/>
    </location>
</feature>
<name>A0A448L3F8_9BACT</name>
<feature type="signal peptide" evidence="1">
    <location>
        <begin position="1"/>
        <end position="21"/>
    </location>
</feature>
<dbReference type="InterPro" id="IPR032187">
    <property type="entry name" value="SusF/SusE-like_C"/>
</dbReference>
<dbReference type="Pfam" id="PF16411">
    <property type="entry name" value="SusF_SusE"/>
    <property type="match status" value="1"/>
</dbReference>
<dbReference type="Gene3D" id="2.60.40.3620">
    <property type="match status" value="3"/>
</dbReference>
<proteinExistence type="predicted"/>
<feature type="domain" description="Outer membrane protein SusF/SusE-like C-terminal" evidence="2">
    <location>
        <begin position="43"/>
        <end position="146"/>
    </location>
</feature>
<dbReference type="EMBL" id="LR134384">
    <property type="protein sequence ID" value="VEH14480.1"/>
    <property type="molecule type" value="Genomic_DNA"/>
</dbReference>
<evidence type="ECO:0000313" key="3">
    <source>
        <dbReference type="EMBL" id="VEH14480.1"/>
    </source>
</evidence>
<dbReference type="GeneID" id="85011364"/>
<gene>
    <name evidence="3" type="ORF">NCTC13071_00457</name>
</gene>
<reference evidence="3 4" key="1">
    <citation type="submission" date="2018-12" db="EMBL/GenBank/DDBJ databases">
        <authorList>
            <consortium name="Pathogen Informatics"/>
        </authorList>
    </citation>
    <scope>NUCLEOTIDE SEQUENCE [LARGE SCALE GENOMIC DNA]</scope>
    <source>
        <strain evidence="3 4">NCTC13071</strain>
    </source>
</reference>
<sequence length="403" mass="44716">MKKLFKYGLILFAAVFMPMLFQSCKDDKDIVIIDEELPLKVDHVYMVGDASPVGWNISDPFELTRDASNKYVFTYHGVLKAGEMKFPLAKGDWGGLFIYAPAANTEINADGVAKDGIDIRKGGDDLKWKVTKAGIYQLSLDLKTRKIEVKYEGAEPEKSLTSAWLTFIGDATPWGWNNDPAVMEKFQKTSDNPLQFTYEGVLKEGEFKVAFDQTDIPAWSNYLQAPEAGVTLNHEGVSKDGMVKGGEDNKWKVTEAGVYKLVFDLTNKKITVAHFDPNIPVVTEWDTKVLYMIGDATSAGWSAENPVTMTKSGDYLFTFEGELKVGELKFTPNKDGFSGSKPWFLAKESGAVINEHGASVADIVYGSDDKGTPDNKWKVEKAGKYKVTVDMTTHKIKVEYLGA</sequence>
<dbReference type="GO" id="GO:0019867">
    <property type="term" value="C:outer membrane"/>
    <property type="evidence" value="ECO:0007669"/>
    <property type="project" value="InterPro"/>
</dbReference>
<evidence type="ECO:0000256" key="1">
    <source>
        <dbReference type="SAM" id="SignalP"/>
    </source>
</evidence>